<feature type="transmembrane region" description="Helical" evidence="5">
    <location>
        <begin position="21"/>
        <end position="43"/>
    </location>
</feature>
<evidence type="ECO:0000259" key="6">
    <source>
        <dbReference type="PROSITE" id="PS50850"/>
    </source>
</evidence>
<keyword evidence="8" id="KW-1185">Reference proteome</keyword>
<feature type="transmembrane region" description="Helical" evidence="5">
    <location>
        <begin position="249"/>
        <end position="270"/>
    </location>
</feature>
<evidence type="ECO:0000256" key="1">
    <source>
        <dbReference type="ARBA" id="ARBA00004141"/>
    </source>
</evidence>
<dbReference type="InterPro" id="IPR036259">
    <property type="entry name" value="MFS_trans_sf"/>
</dbReference>
<proteinExistence type="predicted"/>
<sequence>MSSSVASASDLRWYQGIDRKLWIILAVTYVGWLLDSMDLNLFTVVLVPSLRELLGPQASPQTIGYYGGVIAAVQLLGWGVGGLIFGILGDYWGRSRTLCISIVVYALFTALSGFAATWWQLAIFRFLMAAGVGAEWAIGTALINETWPQRSRVAASGVMMSAFGFGYLLAGIINLAVGSYGWRWVFFTGVIPAILIAFVWHEVPESERWQNAARRRNDAQQRLRSGGAASQEDKKLTEFTFLGLFQPPWLRNTVAATIMSFAATVGFWGTQTWIPARAAELAVAGGASPVQIISIAIIILNCAAVVGLLMFAWLTELIGRRPAFALGCIGNMIVLPIVFLVPQNYQTLFMLLPLMGLFTNGILGTFTPYFPELFPTRLRATGVGFCFNIARIFASVGPFIAGSLVVAFGGIPKSGAIMALSYAIGLIAVYFAPETRGKPLPE</sequence>
<dbReference type="EMBL" id="LT629750">
    <property type="protein sequence ID" value="SDR98595.1"/>
    <property type="molecule type" value="Genomic_DNA"/>
</dbReference>
<feature type="transmembrane region" description="Helical" evidence="5">
    <location>
        <begin position="290"/>
        <end position="311"/>
    </location>
</feature>
<organism evidence="7 8">
    <name type="scientific">Bradyrhizobium canariense</name>
    <dbReference type="NCBI Taxonomy" id="255045"/>
    <lineage>
        <taxon>Bacteria</taxon>
        <taxon>Pseudomonadati</taxon>
        <taxon>Pseudomonadota</taxon>
        <taxon>Alphaproteobacteria</taxon>
        <taxon>Hyphomicrobiales</taxon>
        <taxon>Nitrobacteraceae</taxon>
        <taxon>Bradyrhizobium</taxon>
    </lineage>
</organism>
<feature type="transmembrane region" description="Helical" evidence="5">
    <location>
        <begin position="97"/>
        <end position="116"/>
    </location>
</feature>
<dbReference type="PROSITE" id="PS50850">
    <property type="entry name" value="MFS"/>
    <property type="match status" value="1"/>
</dbReference>
<dbReference type="Proteomes" id="UP000243904">
    <property type="component" value="Chromosome I"/>
</dbReference>
<feature type="transmembrane region" description="Helical" evidence="5">
    <location>
        <begin position="182"/>
        <end position="200"/>
    </location>
</feature>
<dbReference type="RefSeq" id="WP_146686277.1">
    <property type="nucleotide sequence ID" value="NZ_LT629750.1"/>
</dbReference>
<feature type="transmembrane region" description="Helical" evidence="5">
    <location>
        <begin position="63"/>
        <end position="85"/>
    </location>
</feature>
<dbReference type="SUPFAM" id="SSF103473">
    <property type="entry name" value="MFS general substrate transporter"/>
    <property type="match status" value="1"/>
</dbReference>
<feature type="transmembrane region" description="Helical" evidence="5">
    <location>
        <begin position="414"/>
        <end position="432"/>
    </location>
</feature>
<protein>
    <submittedName>
        <fullName evidence="7">Predicted arabinose efflux permease, MFS family</fullName>
    </submittedName>
</protein>
<comment type="subcellular location">
    <subcellularLocation>
        <location evidence="1">Membrane</location>
        <topology evidence="1">Multi-pass membrane protein</topology>
    </subcellularLocation>
</comment>
<reference evidence="8" key="1">
    <citation type="submission" date="2016-10" db="EMBL/GenBank/DDBJ databases">
        <authorList>
            <person name="Varghese N."/>
            <person name="Submissions S."/>
        </authorList>
    </citation>
    <scope>NUCLEOTIDE SEQUENCE [LARGE SCALE GENOMIC DNA]</scope>
    <source>
        <strain evidence="8">GAS369</strain>
    </source>
</reference>
<dbReference type="InterPro" id="IPR020846">
    <property type="entry name" value="MFS_dom"/>
</dbReference>
<keyword evidence="3 5" id="KW-1133">Transmembrane helix</keyword>
<feature type="transmembrane region" description="Helical" evidence="5">
    <location>
        <begin position="323"/>
        <end position="342"/>
    </location>
</feature>
<dbReference type="PANTHER" id="PTHR23508">
    <property type="entry name" value="CARBOXYLIC ACID TRANSPORTER PROTEIN HOMOLOG"/>
    <property type="match status" value="1"/>
</dbReference>
<evidence type="ECO:0000313" key="7">
    <source>
        <dbReference type="EMBL" id="SDR98595.1"/>
    </source>
</evidence>
<keyword evidence="2 5" id="KW-0812">Transmembrane</keyword>
<feature type="transmembrane region" description="Helical" evidence="5">
    <location>
        <begin position="348"/>
        <end position="370"/>
    </location>
</feature>
<evidence type="ECO:0000256" key="4">
    <source>
        <dbReference type="ARBA" id="ARBA00023136"/>
    </source>
</evidence>
<feature type="domain" description="Major facilitator superfamily (MFS) profile" evidence="6">
    <location>
        <begin position="24"/>
        <end position="437"/>
    </location>
</feature>
<evidence type="ECO:0000256" key="3">
    <source>
        <dbReference type="ARBA" id="ARBA00022989"/>
    </source>
</evidence>
<dbReference type="PANTHER" id="PTHR23508:SF10">
    <property type="entry name" value="CARBOXYLIC ACID TRANSPORTER PROTEIN HOMOLOG"/>
    <property type="match status" value="1"/>
</dbReference>
<evidence type="ECO:0000256" key="5">
    <source>
        <dbReference type="SAM" id="Phobius"/>
    </source>
</evidence>
<evidence type="ECO:0000313" key="8">
    <source>
        <dbReference type="Proteomes" id="UP000243904"/>
    </source>
</evidence>
<feature type="transmembrane region" description="Helical" evidence="5">
    <location>
        <begin position="382"/>
        <end position="408"/>
    </location>
</feature>
<gene>
    <name evidence="7" type="ORF">SAMN05444158_0633</name>
</gene>
<evidence type="ECO:0000256" key="2">
    <source>
        <dbReference type="ARBA" id="ARBA00022692"/>
    </source>
</evidence>
<dbReference type="Pfam" id="PF00083">
    <property type="entry name" value="Sugar_tr"/>
    <property type="match status" value="1"/>
</dbReference>
<dbReference type="Gene3D" id="1.20.1250.20">
    <property type="entry name" value="MFS general substrate transporter like domains"/>
    <property type="match status" value="1"/>
</dbReference>
<accession>A0A1H1NIN5</accession>
<dbReference type="AlphaFoldDB" id="A0A1H1NIN5"/>
<dbReference type="GO" id="GO:0046943">
    <property type="term" value="F:carboxylic acid transmembrane transporter activity"/>
    <property type="evidence" value="ECO:0007669"/>
    <property type="project" value="TreeGrafter"/>
</dbReference>
<dbReference type="InterPro" id="IPR005828">
    <property type="entry name" value="MFS_sugar_transport-like"/>
</dbReference>
<feature type="transmembrane region" description="Helical" evidence="5">
    <location>
        <begin position="155"/>
        <end position="176"/>
    </location>
</feature>
<name>A0A1H1NIN5_9BRAD</name>
<dbReference type="GO" id="GO:0005886">
    <property type="term" value="C:plasma membrane"/>
    <property type="evidence" value="ECO:0007669"/>
    <property type="project" value="TreeGrafter"/>
</dbReference>
<keyword evidence="4 5" id="KW-0472">Membrane</keyword>